<keyword evidence="6" id="KW-0732">Signal</keyword>
<keyword evidence="9" id="KW-1185">Reference proteome</keyword>
<feature type="chain" id="PRO_5042230128" evidence="6">
    <location>
        <begin position="20"/>
        <end position="257"/>
    </location>
</feature>
<dbReference type="EMBL" id="JARJCW010000039">
    <property type="protein sequence ID" value="KAJ7206548.1"/>
    <property type="molecule type" value="Genomic_DNA"/>
</dbReference>
<evidence type="ECO:0000259" key="7">
    <source>
        <dbReference type="Pfam" id="PF00331"/>
    </source>
</evidence>
<feature type="region of interest" description="Disordered" evidence="5">
    <location>
        <begin position="170"/>
        <end position="195"/>
    </location>
</feature>
<dbReference type="Gene3D" id="3.20.20.80">
    <property type="entry name" value="Glycosidases"/>
    <property type="match status" value="1"/>
</dbReference>
<dbReference type="GO" id="GO:0031176">
    <property type="term" value="F:endo-1,4-beta-xylanase activity"/>
    <property type="evidence" value="ECO:0007669"/>
    <property type="project" value="UniProtKB-ARBA"/>
</dbReference>
<keyword evidence="3" id="KW-0119">Carbohydrate metabolism</keyword>
<organism evidence="8 9">
    <name type="scientific">Mycena pura</name>
    <dbReference type="NCBI Taxonomy" id="153505"/>
    <lineage>
        <taxon>Eukaryota</taxon>
        <taxon>Fungi</taxon>
        <taxon>Dikarya</taxon>
        <taxon>Basidiomycota</taxon>
        <taxon>Agaricomycotina</taxon>
        <taxon>Agaricomycetes</taxon>
        <taxon>Agaricomycetidae</taxon>
        <taxon>Agaricales</taxon>
        <taxon>Marasmiineae</taxon>
        <taxon>Mycenaceae</taxon>
        <taxon>Mycena</taxon>
    </lineage>
</organism>
<dbReference type="Pfam" id="PF00331">
    <property type="entry name" value="Glyco_hydro_10"/>
    <property type="match status" value="1"/>
</dbReference>
<evidence type="ECO:0000256" key="2">
    <source>
        <dbReference type="ARBA" id="ARBA00022801"/>
    </source>
</evidence>
<name>A0AAD6YD30_9AGAR</name>
<sequence length="257" mass="26986">MKLQLTAALLAAAVTLASGARVEKRQASTSIDTLLKGHGKAAPERAPHTSVAQNAAISAADFGGVTAGELGEGPPAWDTIEASRGGFNFAPFDLLVNWATTNGKKIRGHTFGTVQLRLPSWVTAINDAPTLTSVLQNHITQVMNIDDALQASSNVDAVDAVNEHIVDASPRAATSPDNPRSEITPRAKNTGVPPMGSDDITPLCGHHNADIASPRLYVYHRLSRSPAACSDAARSATLTGGLIMNITYGIMSSQYLR</sequence>
<evidence type="ECO:0000256" key="6">
    <source>
        <dbReference type="SAM" id="SignalP"/>
    </source>
</evidence>
<evidence type="ECO:0000313" key="8">
    <source>
        <dbReference type="EMBL" id="KAJ7206548.1"/>
    </source>
</evidence>
<dbReference type="AlphaFoldDB" id="A0AAD6YD30"/>
<keyword evidence="2 8" id="KW-0378">Hydrolase</keyword>
<evidence type="ECO:0000313" key="9">
    <source>
        <dbReference type="Proteomes" id="UP001219525"/>
    </source>
</evidence>
<keyword evidence="4" id="KW-0624">Polysaccharide degradation</keyword>
<feature type="domain" description="GH10" evidence="7">
    <location>
        <begin position="42"/>
        <end position="169"/>
    </location>
</feature>
<dbReference type="SUPFAM" id="SSF51445">
    <property type="entry name" value="(Trans)glycosidases"/>
    <property type="match status" value="1"/>
</dbReference>
<gene>
    <name evidence="8" type="ORF">GGX14DRAFT_568103</name>
</gene>
<dbReference type="GO" id="GO:0000272">
    <property type="term" value="P:polysaccharide catabolic process"/>
    <property type="evidence" value="ECO:0007669"/>
    <property type="project" value="UniProtKB-KW"/>
</dbReference>
<dbReference type="InterPro" id="IPR001000">
    <property type="entry name" value="GH10_dom"/>
</dbReference>
<dbReference type="Proteomes" id="UP001219525">
    <property type="component" value="Unassembled WGS sequence"/>
</dbReference>
<reference evidence="8" key="1">
    <citation type="submission" date="2023-03" db="EMBL/GenBank/DDBJ databases">
        <title>Massive genome expansion in bonnet fungi (Mycena s.s.) driven by repeated elements and novel gene families across ecological guilds.</title>
        <authorList>
            <consortium name="Lawrence Berkeley National Laboratory"/>
            <person name="Harder C.B."/>
            <person name="Miyauchi S."/>
            <person name="Viragh M."/>
            <person name="Kuo A."/>
            <person name="Thoen E."/>
            <person name="Andreopoulos B."/>
            <person name="Lu D."/>
            <person name="Skrede I."/>
            <person name="Drula E."/>
            <person name="Henrissat B."/>
            <person name="Morin E."/>
            <person name="Kohler A."/>
            <person name="Barry K."/>
            <person name="LaButti K."/>
            <person name="Morin E."/>
            <person name="Salamov A."/>
            <person name="Lipzen A."/>
            <person name="Mereny Z."/>
            <person name="Hegedus B."/>
            <person name="Baldrian P."/>
            <person name="Stursova M."/>
            <person name="Weitz H."/>
            <person name="Taylor A."/>
            <person name="Grigoriev I.V."/>
            <person name="Nagy L.G."/>
            <person name="Martin F."/>
            <person name="Kauserud H."/>
        </authorList>
    </citation>
    <scope>NUCLEOTIDE SEQUENCE</scope>
    <source>
        <strain evidence="8">9144</strain>
    </source>
</reference>
<comment type="similarity">
    <text evidence="1">Belongs to the glycosyl hydrolase 10 (cellulase F) family.</text>
</comment>
<protein>
    <submittedName>
        <fullName evidence="8">Glycoside hydrolase superfamily</fullName>
    </submittedName>
</protein>
<accession>A0AAD6YD30</accession>
<evidence type="ECO:0000256" key="1">
    <source>
        <dbReference type="ARBA" id="ARBA00007495"/>
    </source>
</evidence>
<comment type="caution">
    <text evidence="8">The sequence shown here is derived from an EMBL/GenBank/DDBJ whole genome shotgun (WGS) entry which is preliminary data.</text>
</comment>
<dbReference type="InterPro" id="IPR017853">
    <property type="entry name" value="GH"/>
</dbReference>
<evidence type="ECO:0000256" key="5">
    <source>
        <dbReference type="SAM" id="MobiDB-lite"/>
    </source>
</evidence>
<evidence type="ECO:0000256" key="3">
    <source>
        <dbReference type="ARBA" id="ARBA00023277"/>
    </source>
</evidence>
<evidence type="ECO:0000256" key="4">
    <source>
        <dbReference type="ARBA" id="ARBA00023326"/>
    </source>
</evidence>
<proteinExistence type="inferred from homology"/>
<feature type="signal peptide" evidence="6">
    <location>
        <begin position="1"/>
        <end position="19"/>
    </location>
</feature>